<dbReference type="EMBL" id="JBFRYC010000013">
    <property type="protein sequence ID" value="MEX1663262.1"/>
    <property type="molecule type" value="Genomic_DNA"/>
</dbReference>
<evidence type="ECO:0000256" key="6">
    <source>
        <dbReference type="SAM" id="Phobius"/>
    </source>
</evidence>
<dbReference type="Gene3D" id="1.20.1510.10">
    <property type="entry name" value="Cation efflux protein transmembrane domain"/>
    <property type="match status" value="1"/>
</dbReference>
<evidence type="ECO:0000256" key="5">
    <source>
        <dbReference type="ARBA" id="ARBA00023136"/>
    </source>
</evidence>
<keyword evidence="5 6" id="KW-0472">Membrane</keyword>
<dbReference type="InterPro" id="IPR058533">
    <property type="entry name" value="Cation_efflux_TM"/>
</dbReference>
<comment type="subcellular location">
    <subcellularLocation>
        <location evidence="1">Membrane</location>
        <topology evidence="1">Multi-pass membrane protein</topology>
    </subcellularLocation>
</comment>
<name>A0ABV3TNW8_9RHOB</name>
<keyword evidence="4 6" id="KW-1133">Transmembrane helix</keyword>
<keyword evidence="9" id="KW-1185">Reference proteome</keyword>
<dbReference type="InterPro" id="IPR027469">
    <property type="entry name" value="Cation_efflux_TMD_sf"/>
</dbReference>
<dbReference type="Gene3D" id="3.30.70.1350">
    <property type="entry name" value="Cation efflux protein, cytoplasmic domain"/>
    <property type="match status" value="1"/>
</dbReference>
<dbReference type="InterPro" id="IPR002524">
    <property type="entry name" value="Cation_efflux"/>
</dbReference>
<organism evidence="8 9">
    <name type="scientific">Thioclava arctica</name>
    <dbReference type="NCBI Taxonomy" id="3238301"/>
    <lineage>
        <taxon>Bacteria</taxon>
        <taxon>Pseudomonadati</taxon>
        <taxon>Pseudomonadota</taxon>
        <taxon>Alphaproteobacteria</taxon>
        <taxon>Rhodobacterales</taxon>
        <taxon>Paracoccaceae</taxon>
        <taxon>Thioclava</taxon>
    </lineage>
</organism>
<dbReference type="SUPFAM" id="SSF160240">
    <property type="entry name" value="Cation efflux protein cytoplasmic domain-like"/>
    <property type="match status" value="1"/>
</dbReference>
<comment type="caution">
    <text evidence="8">The sequence shown here is derived from an EMBL/GenBank/DDBJ whole genome shotgun (WGS) entry which is preliminary data.</text>
</comment>
<feature type="transmembrane region" description="Helical" evidence="6">
    <location>
        <begin position="21"/>
        <end position="43"/>
    </location>
</feature>
<evidence type="ECO:0000313" key="8">
    <source>
        <dbReference type="EMBL" id="MEX1663262.1"/>
    </source>
</evidence>
<keyword evidence="2" id="KW-0813">Transport</keyword>
<dbReference type="RefSeq" id="WP_368392841.1">
    <property type="nucleotide sequence ID" value="NZ_JBFRYC010000013.1"/>
</dbReference>
<dbReference type="PANTHER" id="PTHR13414">
    <property type="entry name" value="HUEL-CATION TRANSPORTER"/>
    <property type="match status" value="1"/>
</dbReference>
<keyword evidence="3 6" id="KW-0812">Transmembrane</keyword>
<gene>
    <name evidence="8" type="ORF">AB4874_16730</name>
</gene>
<feature type="transmembrane region" description="Helical" evidence="6">
    <location>
        <begin position="129"/>
        <end position="150"/>
    </location>
</feature>
<evidence type="ECO:0000313" key="9">
    <source>
        <dbReference type="Proteomes" id="UP001557465"/>
    </source>
</evidence>
<dbReference type="Proteomes" id="UP001557465">
    <property type="component" value="Unassembled WGS sequence"/>
</dbReference>
<evidence type="ECO:0000259" key="7">
    <source>
        <dbReference type="Pfam" id="PF01545"/>
    </source>
</evidence>
<feature type="domain" description="Cation efflux protein transmembrane" evidence="7">
    <location>
        <begin position="24"/>
        <end position="231"/>
    </location>
</feature>
<dbReference type="PANTHER" id="PTHR13414:SF9">
    <property type="entry name" value="PROTON-COUPLED ZINC ANTIPORTER SLC30A9, MITOCHONDRIAL"/>
    <property type="match status" value="1"/>
</dbReference>
<sequence>MARRDTVRKACTITAQHDNTTALYAALFGNLAIAVTKFIAAWITGGSAMLTEGVHSLVDCGNEVLLLYGLKRAAKPADATHPVGYGRELYFWSFVVAMMIFALGAGISIYEGVIHILDPAPISRPEITFIVFGLAFVFESITLWFAWQAFRKTKGHHSIWQAVRRSKDPTSFTVFLEDSAALMGIVIATAGTAISVVTKNPVWDGAASVAIGILLACVAVVLARESKQLLVGETADAEVVAALRATVGAHPQVRRIVDLITVQLGAEQVFAAFTLEFPDEMTVPDLERLIGAIGGTVRKTHLEVTRIFVRPEPRAQDIVAL</sequence>
<dbReference type="NCBIfam" id="TIGR01297">
    <property type="entry name" value="CDF"/>
    <property type="match status" value="1"/>
</dbReference>
<evidence type="ECO:0000256" key="3">
    <source>
        <dbReference type="ARBA" id="ARBA00022692"/>
    </source>
</evidence>
<dbReference type="InterPro" id="IPR036837">
    <property type="entry name" value="Cation_efflux_CTD_sf"/>
</dbReference>
<feature type="transmembrane region" description="Helical" evidence="6">
    <location>
        <begin position="89"/>
        <end position="109"/>
    </location>
</feature>
<evidence type="ECO:0000256" key="1">
    <source>
        <dbReference type="ARBA" id="ARBA00004141"/>
    </source>
</evidence>
<accession>A0ABV3TNW8</accession>
<dbReference type="Pfam" id="PF01545">
    <property type="entry name" value="Cation_efflux"/>
    <property type="match status" value="1"/>
</dbReference>
<reference evidence="8 9" key="1">
    <citation type="journal article" date="2011" name="Int. J. Syst. Evol. Microbiol.">
        <title>Zhongshania antarctica gen. nov., sp. nov. and Zhongshania guokunii sp. nov., gammaproteobacteria respectively isolated from coastal attached (fast) ice and surface seawater of the Antarctic.</title>
        <authorList>
            <person name="Li H.J."/>
            <person name="Zhang X.Y."/>
            <person name="Chen C.X."/>
            <person name="Zhang Y.J."/>
            <person name="Gao Z.M."/>
            <person name="Yu Y."/>
            <person name="Chen X.L."/>
            <person name="Chen B."/>
            <person name="Zhang Y.Z."/>
        </authorList>
    </citation>
    <scope>NUCLEOTIDE SEQUENCE [LARGE SCALE GENOMIC DNA]</scope>
    <source>
        <strain evidence="8 9">15-R06ZXC-3</strain>
    </source>
</reference>
<feature type="transmembrane region" description="Helical" evidence="6">
    <location>
        <begin position="171"/>
        <end position="196"/>
    </location>
</feature>
<evidence type="ECO:0000256" key="4">
    <source>
        <dbReference type="ARBA" id="ARBA00022989"/>
    </source>
</evidence>
<proteinExistence type="predicted"/>
<dbReference type="InterPro" id="IPR040177">
    <property type="entry name" value="SLC30A9"/>
</dbReference>
<dbReference type="SUPFAM" id="SSF161111">
    <property type="entry name" value="Cation efflux protein transmembrane domain-like"/>
    <property type="match status" value="1"/>
</dbReference>
<evidence type="ECO:0000256" key="2">
    <source>
        <dbReference type="ARBA" id="ARBA00022448"/>
    </source>
</evidence>
<protein>
    <submittedName>
        <fullName evidence="8">Cation diffusion facilitator family transporter</fullName>
    </submittedName>
</protein>
<feature type="transmembrane region" description="Helical" evidence="6">
    <location>
        <begin position="202"/>
        <end position="223"/>
    </location>
</feature>